<comment type="caution">
    <text evidence="2">The sequence shown here is derived from an EMBL/GenBank/DDBJ whole genome shotgun (WGS) entry which is preliminary data.</text>
</comment>
<keyword evidence="3" id="KW-1185">Reference proteome</keyword>
<evidence type="ECO:0000313" key="2">
    <source>
        <dbReference type="EMBL" id="NVN30862.1"/>
    </source>
</evidence>
<protein>
    <submittedName>
        <fullName evidence="2">Uncharacterized protein</fullName>
    </submittedName>
</protein>
<evidence type="ECO:0000313" key="3">
    <source>
        <dbReference type="Proteomes" id="UP000557688"/>
    </source>
</evidence>
<sequence>MVDLLIALQGLQVLFLWLHDWVPVPPLNDVAAVRAEDGTAKLARTTLIQAAPWTIGLVASAYFAKVGFPPWLRCWLWVSYGLLFAGEIRAWWSPYLVEAEPARAARYRRLFGRTASFLPQRNGMAPNTLHCLLHACTLATLLVLAWVSI</sequence>
<organism evidence="2 4">
    <name type="scientific">Endobacter medicaginis</name>
    <dbReference type="NCBI Taxonomy" id="1181271"/>
    <lineage>
        <taxon>Bacteria</taxon>
        <taxon>Pseudomonadati</taxon>
        <taxon>Pseudomonadota</taxon>
        <taxon>Alphaproteobacteria</taxon>
        <taxon>Acetobacterales</taxon>
        <taxon>Acetobacteraceae</taxon>
        <taxon>Endobacter</taxon>
    </lineage>
</organism>
<dbReference type="RefSeq" id="WP_176624740.1">
    <property type="nucleotide sequence ID" value="NZ_JABXXQ010000234.1"/>
</dbReference>
<dbReference type="EMBL" id="JABXXQ010000234">
    <property type="protein sequence ID" value="NVN30862.1"/>
    <property type="molecule type" value="Genomic_DNA"/>
</dbReference>
<evidence type="ECO:0000313" key="4">
    <source>
        <dbReference type="Proteomes" id="UP000565205"/>
    </source>
</evidence>
<dbReference type="Proteomes" id="UP000557688">
    <property type="component" value="Unassembled WGS sequence"/>
</dbReference>
<reference evidence="1 3" key="2">
    <citation type="submission" date="2020-08" db="EMBL/GenBank/DDBJ databases">
        <title>Genomic Encyclopedia of Type Strains, Phase III (KMG-III): the genomes of soil and plant-associated and newly described type strains.</title>
        <authorList>
            <person name="Whitman W."/>
        </authorList>
    </citation>
    <scope>NUCLEOTIDE SEQUENCE [LARGE SCALE GENOMIC DNA]</scope>
    <source>
        <strain evidence="1 3">CECT 8088</strain>
    </source>
</reference>
<dbReference type="Proteomes" id="UP000565205">
    <property type="component" value="Unassembled WGS sequence"/>
</dbReference>
<accession>A0A850NTW0</accession>
<proteinExistence type="predicted"/>
<reference evidence="2 4" key="1">
    <citation type="submission" date="2020-06" db="EMBL/GenBank/DDBJ databases">
        <title>Description of novel acetic acid bacteria.</title>
        <authorList>
            <person name="Sombolestani A."/>
        </authorList>
    </citation>
    <scope>NUCLEOTIDE SEQUENCE [LARGE SCALE GENOMIC DNA]</scope>
    <source>
        <strain evidence="2 4">LMG 26838</strain>
    </source>
</reference>
<dbReference type="AlphaFoldDB" id="A0A850NTW0"/>
<dbReference type="EMBL" id="JACHXV010000001">
    <property type="protein sequence ID" value="MBB3172487.1"/>
    <property type="molecule type" value="Genomic_DNA"/>
</dbReference>
<name>A0A850NTW0_9PROT</name>
<gene>
    <name evidence="1" type="ORF">FHR90_000293</name>
    <name evidence="2" type="ORF">HUK83_11030</name>
</gene>
<evidence type="ECO:0000313" key="1">
    <source>
        <dbReference type="EMBL" id="MBB3172487.1"/>
    </source>
</evidence>